<evidence type="ECO:0000313" key="2">
    <source>
        <dbReference type="Proteomes" id="UP000001349"/>
    </source>
</evidence>
<sequence>MSSGDDIRARLEDLKCYMYNEIQRLISQSTETVEVSASANTRKYKPTKHQKALKIERNFKKRCYAR</sequence>
<dbReference type="EMBL" id="CP001348">
    <property type="protein sequence ID" value="ACL77647.1"/>
    <property type="molecule type" value="Genomic_DNA"/>
</dbReference>
<dbReference type="RefSeq" id="WP_015926699.1">
    <property type="nucleotide sequence ID" value="NC_011898.1"/>
</dbReference>
<proteinExistence type="predicted"/>
<gene>
    <name evidence="1" type="ordered locus">Ccel_3358</name>
</gene>
<keyword evidence="2" id="KW-1185">Reference proteome</keyword>
<evidence type="ECO:0000313" key="1">
    <source>
        <dbReference type="EMBL" id="ACL77647.1"/>
    </source>
</evidence>
<reference evidence="1 2" key="1">
    <citation type="submission" date="2009-01" db="EMBL/GenBank/DDBJ databases">
        <title>Complete sequence of Clostridium cellulolyticum H10.</title>
        <authorList>
            <consortium name="US DOE Joint Genome Institute"/>
            <person name="Lucas S."/>
            <person name="Copeland A."/>
            <person name="Lapidus A."/>
            <person name="Glavina del Rio T."/>
            <person name="Dalin E."/>
            <person name="Tice H."/>
            <person name="Bruce D."/>
            <person name="Goodwin L."/>
            <person name="Pitluck S."/>
            <person name="Chertkov O."/>
            <person name="Saunders E."/>
            <person name="Brettin T."/>
            <person name="Detter J.C."/>
            <person name="Han C."/>
            <person name="Larimer F."/>
            <person name="Land M."/>
            <person name="Hauser L."/>
            <person name="Kyrpides N."/>
            <person name="Ivanova N."/>
            <person name="Zhou J."/>
            <person name="Richardson P."/>
        </authorList>
    </citation>
    <scope>NUCLEOTIDE SEQUENCE [LARGE SCALE GENOMIC DNA]</scope>
    <source>
        <strain evidence="2">ATCC 35319 / DSM 5812 / JCM 6584 / H10</strain>
    </source>
</reference>
<organism evidence="1 2">
    <name type="scientific">Ruminiclostridium cellulolyticum (strain ATCC 35319 / DSM 5812 / JCM 6584 / H10)</name>
    <name type="common">Clostridium cellulolyticum</name>
    <dbReference type="NCBI Taxonomy" id="394503"/>
    <lineage>
        <taxon>Bacteria</taxon>
        <taxon>Bacillati</taxon>
        <taxon>Bacillota</taxon>
        <taxon>Clostridia</taxon>
        <taxon>Eubacteriales</taxon>
        <taxon>Oscillospiraceae</taxon>
        <taxon>Ruminiclostridium</taxon>
    </lineage>
</organism>
<dbReference type="STRING" id="394503.Ccel_3358"/>
<dbReference type="OrthoDB" id="1739954at2"/>
<dbReference type="KEGG" id="cce:Ccel_3358"/>
<dbReference type="HOGENOM" id="CLU_2823636_0_0_9"/>
<dbReference type="AlphaFoldDB" id="B8I1L2"/>
<protein>
    <submittedName>
        <fullName evidence="1">Uncharacterized protein</fullName>
    </submittedName>
</protein>
<accession>B8I1L2</accession>
<name>B8I1L2_RUMCH</name>
<dbReference type="eggNOG" id="ENOG502ZPZE">
    <property type="taxonomic scope" value="Bacteria"/>
</dbReference>
<dbReference type="Proteomes" id="UP000001349">
    <property type="component" value="Chromosome"/>
</dbReference>